<keyword evidence="5 6" id="KW-0456">Lyase</keyword>
<proteinExistence type="inferred from homology"/>
<evidence type="ECO:0000256" key="4">
    <source>
        <dbReference type="ARBA" id="ARBA00023027"/>
    </source>
</evidence>
<evidence type="ECO:0000256" key="5">
    <source>
        <dbReference type="ARBA" id="ARBA00023239"/>
    </source>
</evidence>
<dbReference type="SUPFAM" id="SSF53613">
    <property type="entry name" value="Ribokinase-like"/>
    <property type="match status" value="1"/>
</dbReference>
<evidence type="ECO:0000256" key="2">
    <source>
        <dbReference type="ARBA" id="ARBA00022840"/>
    </source>
</evidence>
<comment type="caution">
    <text evidence="6">Lacks conserved residue(s) required for the propagation of feature annotation.</text>
</comment>
<sequence length="276" mass="29478">MPERKRHAHKGNHGRGLVIGGHAEMPGSVAMTASAALRTGAGLVTAATTKDVIPVIASHCMEATYVTLDDTKGFLNDRTSIPFDQYDAVVLGMGMGRRPETGKLVERAVNETTCPLIVDADGLYHVKPLLNKLKDRTHPVILTPHPGEMAMLLDISVRELLQSPFSFTKTFAASYQAYVILKGMVTIITTPDGRQLVSTAGNQGLAKGGSGDVLSGITLAMVMQQQSLTDALCNACFVHGKAADLLVEKTHSVYDLMASDVIAGITDVYRTFATQP</sequence>
<dbReference type="InterPro" id="IPR029056">
    <property type="entry name" value="Ribokinase-like"/>
</dbReference>
<evidence type="ECO:0000313" key="9">
    <source>
        <dbReference type="Proteomes" id="UP001597178"/>
    </source>
</evidence>
<dbReference type="PANTHER" id="PTHR12592:SF0">
    <property type="entry name" value="ATP-DEPENDENT (S)-NAD(P)H-HYDRATE DEHYDRATASE"/>
    <property type="match status" value="1"/>
</dbReference>
<comment type="function">
    <text evidence="6">Catalyzes the dehydration of the S-form of NAD(P)HX at the expense of ADP, which is converted to AMP. Together with NAD(P)HX epimerase, which catalyzes the epimerization of the S- and R-forms, the enzyme allows the repair of both epimers of NAD(P)HX, a damaged form of NAD(P)H that is a result of enzymatic or heat-dependent hydration.</text>
</comment>
<comment type="caution">
    <text evidence="8">The sequence shown here is derived from an EMBL/GenBank/DDBJ whole genome shotgun (WGS) entry which is preliminary data.</text>
</comment>
<dbReference type="Proteomes" id="UP001597178">
    <property type="component" value="Unassembled WGS sequence"/>
</dbReference>
<keyword evidence="1 6" id="KW-0547">Nucleotide-binding</keyword>
<keyword evidence="3 6" id="KW-0521">NADP</keyword>
<feature type="binding site" evidence="6">
    <location>
        <position position="211"/>
    </location>
    <ligand>
        <name>AMP</name>
        <dbReference type="ChEBI" id="CHEBI:456215"/>
    </ligand>
</feature>
<reference evidence="9" key="1">
    <citation type="journal article" date="2019" name="Int. J. Syst. Evol. Microbiol.">
        <title>The Global Catalogue of Microorganisms (GCM) 10K type strain sequencing project: providing services to taxonomists for standard genome sequencing and annotation.</title>
        <authorList>
            <consortium name="The Broad Institute Genomics Platform"/>
            <consortium name="The Broad Institute Genome Sequencing Center for Infectious Disease"/>
            <person name="Wu L."/>
            <person name="Ma J."/>
        </authorList>
    </citation>
    <scope>NUCLEOTIDE SEQUENCE [LARGE SCALE GENOMIC DNA]</scope>
    <source>
        <strain evidence="9">CCUG 54822</strain>
    </source>
</reference>
<evidence type="ECO:0000259" key="7">
    <source>
        <dbReference type="PROSITE" id="PS51383"/>
    </source>
</evidence>
<dbReference type="RefSeq" id="WP_382400144.1">
    <property type="nucleotide sequence ID" value="NZ_JBHTNH010000021.1"/>
</dbReference>
<feature type="domain" description="YjeF C-terminal" evidence="7">
    <location>
        <begin position="1"/>
        <end position="272"/>
    </location>
</feature>
<dbReference type="EC" id="4.2.1.136" evidence="6"/>
<organism evidence="8 9">
    <name type="scientific">Lentibacillus salinarum</name>
    <dbReference type="NCBI Taxonomy" id="446820"/>
    <lineage>
        <taxon>Bacteria</taxon>
        <taxon>Bacillati</taxon>
        <taxon>Bacillota</taxon>
        <taxon>Bacilli</taxon>
        <taxon>Bacillales</taxon>
        <taxon>Bacillaceae</taxon>
        <taxon>Lentibacillus</taxon>
    </lineage>
</organism>
<gene>
    <name evidence="6" type="primary">nnrD</name>
    <name evidence="8" type="ORF">ACFQ4A_10105</name>
</gene>
<dbReference type="PANTHER" id="PTHR12592">
    <property type="entry name" value="ATP-DEPENDENT (S)-NAD(P)H-HYDRATE DEHYDRATASE FAMILY MEMBER"/>
    <property type="match status" value="1"/>
</dbReference>
<dbReference type="NCBIfam" id="TIGR00196">
    <property type="entry name" value="yjeF_cterm"/>
    <property type="match status" value="1"/>
</dbReference>
<feature type="binding site" evidence="6">
    <location>
        <position position="145"/>
    </location>
    <ligand>
        <name>(6S)-NADPHX</name>
        <dbReference type="ChEBI" id="CHEBI:64076"/>
    </ligand>
</feature>
<dbReference type="Gene3D" id="3.40.1190.20">
    <property type="match status" value="1"/>
</dbReference>
<evidence type="ECO:0000256" key="3">
    <source>
        <dbReference type="ARBA" id="ARBA00022857"/>
    </source>
</evidence>
<feature type="binding site" evidence="6">
    <location>
        <begin position="182"/>
        <end position="186"/>
    </location>
    <ligand>
        <name>AMP</name>
        <dbReference type="ChEBI" id="CHEBI:456215"/>
    </ligand>
</feature>
<comment type="cofactor">
    <cofactor evidence="6">
        <name>Mg(2+)</name>
        <dbReference type="ChEBI" id="CHEBI:18420"/>
    </cofactor>
</comment>
<dbReference type="HAMAP" id="MF_01965">
    <property type="entry name" value="NADHX_dehydratase"/>
    <property type="match status" value="1"/>
</dbReference>
<dbReference type="EMBL" id="JBHTNH010000021">
    <property type="protein sequence ID" value="MFD1362007.1"/>
    <property type="molecule type" value="Genomic_DNA"/>
</dbReference>
<keyword evidence="4 6" id="KW-0520">NAD</keyword>
<comment type="subunit">
    <text evidence="6">Homotetramer.</text>
</comment>
<comment type="catalytic activity">
    <reaction evidence="6">
        <text>(6S)-NADPHX + ADP = AMP + phosphate + NADPH + H(+)</text>
        <dbReference type="Rhea" id="RHEA:32235"/>
        <dbReference type="ChEBI" id="CHEBI:15378"/>
        <dbReference type="ChEBI" id="CHEBI:43474"/>
        <dbReference type="ChEBI" id="CHEBI:57783"/>
        <dbReference type="ChEBI" id="CHEBI:64076"/>
        <dbReference type="ChEBI" id="CHEBI:456215"/>
        <dbReference type="ChEBI" id="CHEBI:456216"/>
        <dbReference type="EC" id="4.2.1.136"/>
    </reaction>
</comment>
<comment type="catalytic activity">
    <reaction evidence="6">
        <text>(6S)-NADHX + ADP = AMP + phosphate + NADH + H(+)</text>
        <dbReference type="Rhea" id="RHEA:32223"/>
        <dbReference type="ChEBI" id="CHEBI:15378"/>
        <dbReference type="ChEBI" id="CHEBI:43474"/>
        <dbReference type="ChEBI" id="CHEBI:57945"/>
        <dbReference type="ChEBI" id="CHEBI:64074"/>
        <dbReference type="ChEBI" id="CHEBI:456215"/>
        <dbReference type="ChEBI" id="CHEBI:456216"/>
        <dbReference type="EC" id="4.2.1.136"/>
    </reaction>
</comment>
<evidence type="ECO:0000256" key="6">
    <source>
        <dbReference type="HAMAP-Rule" id="MF_01965"/>
    </source>
</evidence>
<dbReference type="PROSITE" id="PS51383">
    <property type="entry name" value="YJEF_C_3"/>
    <property type="match status" value="1"/>
</dbReference>
<keyword evidence="2 6" id="KW-0067">ATP-binding</keyword>
<accession>A0ABW3ZVB2</accession>
<evidence type="ECO:0000313" key="8">
    <source>
        <dbReference type="EMBL" id="MFD1362007.1"/>
    </source>
</evidence>
<protein>
    <recommendedName>
        <fullName evidence="6">ADP-dependent (S)-NAD(P)H-hydrate dehydratase</fullName>
        <ecNumber evidence="6">4.2.1.136</ecNumber>
    </recommendedName>
    <alternativeName>
        <fullName evidence="6">ADP-dependent NAD(P)HX dehydratase</fullName>
    </alternativeName>
</protein>
<feature type="binding site" evidence="6">
    <location>
        <position position="212"/>
    </location>
    <ligand>
        <name>(6S)-NADPHX</name>
        <dbReference type="ChEBI" id="CHEBI:64076"/>
    </ligand>
</feature>
<name>A0ABW3ZVB2_9BACI</name>
<evidence type="ECO:0000256" key="1">
    <source>
        <dbReference type="ARBA" id="ARBA00022741"/>
    </source>
</evidence>
<keyword evidence="9" id="KW-1185">Reference proteome</keyword>
<dbReference type="Pfam" id="PF01256">
    <property type="entry name" value="Carb_kinase"/>
    <property type="match status" value="1"/>
</dbReference>
<dbReference type="CDD" id="cd01171">
    <property type="entry name" value="YXKO-related"/>
    <property type="match status" value="1"/>
</dbReference>
<comment type="similarity">
    <text evidence="6">Belongs to the NnrD/CARKD family.</text>
</comment>
<dbReference type="InterPro" id="IPR000631">
    <property type="entry name" value="CARKD"/>
</dbReference>
<feature type="binding site" evidence="6">
    <location>
        <position position="94"/>
    </location>
    <ligand>
        <name>(6S)-NADPHX</name>
        <dbReference type="ChEBI" id="CHEBI:64076"/>
    </ligand>
</feature>